<feature type="compositionally biased region" description="Low complexity" evidence="1">
    <location>
        <begin position="32"/>
        <end position="48"/>
    </location>
</feature>
<feature type="compositionally biased region" description="Low complexity" evidence="1">
    <location>
        <begin position="62"/>
        <end position="75"/>
    </location>
</feature>
<feature type="compositionally biased region" description="Polar residues" evidence="1">
    <location>
        <begin position="1"/>
        <end position="10"/>
    </location>
</feature>
<evidence type="ECO:0000256" key="1">
    <source>
        <dbReference type="SAM" id="MobiDB-lite"/>
    </source>
</evidence>
<keyword evidence="3" id="KW-1185">Reference proteome</keyword>
<dbReference type="EMBL" id="JAVRRA010016869">
    <property type="protein sequence ID" value="KAK5201085.1"/>
    <property type="molecule type" value="Genomic_DNA"/>
</dbReference>
<feature type="compositionally biased region" description="Low complexity" evidence="1">
    <location>
        <begin position="91"/>
        <end position="107"/>
    </location>
</feature>
<organism evidence="2 3">
    <name type="scientific">Cryomyces antarcticus</name>
    <dbReference type="NCBI Taxonomy" id="329879"/>
    <lineage>
        <taxon>Eukaryota</taxon>
        <taxon>Fungi</taxon>
        <taxon>Dikarya</taxon>
        <taxon>Ascomycota</taxon>
        <taxon>Pezizomycotina</taxon>
        <taxon>Dothideomycetes</taxon>
        <taxon>Dothideomycetes incertae sedis</taxon>
        <taxon>Cryomyces</taxon>
    </lineage>
</organism>
<protein>
    <submittedName>
        <fullName evidence="2">Uncharacterized protein</fullName>
    </submittedName>
</protein>
<sequence length="361" mass="38219">MSTDTPPSTRSLERTDTFSSGPSQHSHKTLASSVKSLKSKICSSSTRSSVEEGKPAPPLPLSITVSTSISRSTASKPKPEPGLKNKASALSGHSSTPSKSSEPSSDPWRNESVFTGFSTSHSSSEPWVDGASSRDNFESITTLISHSITKAPLYQLSAPLSSRSTRITLSRYKYPRKLYDDDPLPSSSTSVDPKPTPVETEPLYDLVAIPFLSHDRIANRCELHSHGQALPGASSSARSAIVQLGVGLHGFTTTVTANPHARLLLQLKRGEWRDADGQTIAVVKKAAAKNVVADIEFIGQTAAGVGEEGRGVNDLVVAAWCAGLWMRTTMPAPKETKVVKLAGRGAGTVRPGSSPGLAQLL</sequence>
<comment type="caution">
    <text evidence="2">The sequence shown here is derived from an EMBL/GenBank/DDBJ whole genome shotgun (WGS) entry which is preliminary data.</text>
</comment>
<dbReference type="Proteomes" id="UP001357485">
    <property type="component" value="Unassembled WGS sequence"/>
</dbReference>
<feature type="compositionally biased region" description="Polar residues" evidence="1">
    <location>
        <begin position="112"/>
        <end position="125"/>
    </location>
</feature>
<proteinExistence type="predicted"/>
<reference evidence="2 3" key="1">
    <citation type="submission" date="2023-08" db="EMBL/GenBank/DDBJ databases">
        <title>Black Yeasts Isolated from many extreme environments.</title>
        <authorList>
            <person name="Coleine C."/>
            <person name="Stajich J.E."/>
            <person name="Selbmann L."/>
        </authorList>
    </citation>
    <scope>NUCLEOTIDE SEQUENCE [LARGE SCALE GENOMIC DNA]</scope>
    <source>
        <strain evidence="2 3">CCFEE 536</strain>
    </source>
</reference>
<accession>A0ABR0LNK6</accession>
<feature type="region of interest" description="Disordered" evidence="1">
    <location>
        <begin position="1"/>
        <end position="132"/>
    </location>
</feature>
<gene>
    <name evidence="2" type="ORF">LTR16_003890</name>
</gene>
<name>A0ABR0LNK6_9PEZI</name>
<evidence type="ECO:0000313" key="3">
    <source>
        <dbReference type="Proteomes" id="UP001357485"/>
    </source>
</evidence>
<evidence type="ECO:0000313" key="2">
    <source>
        <dbReference type="EMBL" id="KAK5201085.1"/>
    </source>
</evidence>
<feature type="non-terminal residue" evidence="2">
    <location>
        <position position="361"/>
    </location>
</feature>